<feature type="binding site" evidence="14">
    <location>
        <position position="139"/>
    </location>
    <ligand>
        <name>FMN</name>
        <dbReference type="ChEBI" id="CHEBI:58210"/>
    </ligand>
</feature>
<dbReference type="InterPro" id="IPR004652">
    <property type="entry name" value="DusB-like"/>
</dbReference>
<feature type="binding site" evidence="14">
    <location>
        <position position="169"/>
    </location>
    <ligand>
        <name>FMN</name>
        <dbReference type="ChEBI" id="CHEBI:58210"/>
    </ligand>
</feature>
<evidence type="ECO:0000313" key="16">
    <source>
        <dbReference type="EMBL" id="BCI61619.1"/>
    </source>
</evidence>
<dbReference type="InterPro" id="IPR018517">
    <property type="entry name" value="tRNA_hU_synthase_CS"/>
</dbReference>
<evidence type="ECO:0000256" key="3">
    <source>
        <dbReference type="ARBA" id="ARBA00022555"/>
    </source>
</evidence>
<evidence type="ECO:0000256" key="1">
    <source>
        <dbReference type="ARBA" id="ARBA00001917"/>
    </source>
</evidence>
<keyword evidence="14" id="KW-0547">Nucleotide-binding</keyword>
<evidence type="ECO:0000313" key="17">
    <source>
        <dbReference type="Proteomes" id="UP000593890"/>
    </source>
</evidence>
<evidence type="ECO:0000259" key="15">
    <source>
        <dbReference type="Pfam" id="PF01207"/>
    </source>
</evidence>
<evidence type="ECO:0000256" key="14">
    <source>
        <dbReference type="PIRSR" id="PIRSR006621-2"/>
    </source>
</evidence>
<accession>A0A7I8D7Z9</accession>
<keyword evidence="5 12" id="KW-0288">FMN</keyword>
<evidence type="ECO:0000256" key="10">
    <source>
        <dbReference type="ARBA" id="ARBA00048205"/>
    </source>
</evidence>
<dbReference type="Pfam" id="PF01207">
    <property type="entry name" value="Dus"/>
    <property type="match status" value="1"/>
</dbReference>
<dbReference type="Proteomes" id="UP000593890">
    <property type="component" value="Chromosome"/>
</dbReference>
<organism evidence="16 17">
    <name type="scientific">Solibaculum mannosilyticum</name>
    <dbReference type="NCBI Taxonomy" id="2780922"/>
    <lineage>
        <taxon>Bacteria</taxon>
        <taxon>Bacillati</taxon>
        <taxon>Bacillota</taxon>
        <taxon>Clostridia</taxon>
        <taxon>Eubacteriales</taxon>
        <taxon>Oscillospiraceae</taxon>
        <taxon>Solibaculum</taxon>
    </lineage>
</organism>
<evidence type="ECO:0000256" key="8">
    <source>
        <dbReference type="ARBA" id="ARBA00022884"/>
    </source>
</evidence>
<sequence length="327" mass="35117">MHIGSYQIEGRAVLAPMAGVADRAFRELCAGYGAAMTTSEMVSSKGLVYGDRKSAQLLQYGEEERPIALQIFGDDPAIMAQATSMVMEYHPDIIDINMGCPAPKIVNNGCGSALMRNPGLCGRLVEAVVGAADVPVTVKIRKGWDAQSVNAVEVAKVCEQAGAAAITVHGRTRDQMYAPTADWDIIKAVKQAVAVPVIGNGDVFRPEDAARLLEETGCDAVMVGRGALGTPWIFREINAWLDHHCMLPLPGIKERMFVMLKHIKRMCELKGERGGMLEARKHAAWYMKGLRGAPGFRAQAGALSTFADAERLAMAVLSQAEPGANPP</sequence>
<evidence type="ECO:0000256" key="4">
    <source>
        <dbReference type="ARBA" id="ARBA00022630"/>
    </source>
</evidence>
<feature type="binding site" evidence="14">
    <location>
        <position position="70"/>
    </location>
    <ligand>
        <name>FMN</name>
        <dbReference type="ChEBI" id="CHEBI:58210"/>
    </ligand>
</feature>
<dbReference type="GO" id="GO:0017150">
    <property type="term" value="F:tRNA dihydrouridine synthase activity"/>
    <property type="evidence" value="ECO:0007669"/>
    <property type="project" value="InterPro"/>
</dbReference>
<evidence type="ECO:0000256" key="6">
    <source>
        <dbReference type="ARBA" id="ARBA00022694"/>
    </source>
</evidence>
<dbReference type="InterPro" id="IPR001269">
    <property type="entry name" value="DUS_fam"/>
</dbReference>
<feature type="domain" description="DUS-like FMN-binding" evidence="15">
    <location>
        <begin position="14"/>
        <end position="313"/>
    </location>
</feature>
<evidence type="ECO:0000256" key="2">
    <source>
        <dbReference type="ARBA" id="ARBA00002790"/>
    </source>
</evidence>
<dbReference type="EC" id="1.3.1.-" evidence="12"/>
<dbReference type="PANTHER" id="PTHR45846:SF1">
    <property type="entry name" value="TRNA-DIHYDROURIDINE(47) SYNTHASE [NAD(P)(+)]-LIKE"/>
    <property type="match status" value="1"/>
</dbReference>
<comment type="similarity">
    <text evidence="12">Belongs to the dus family.</text>
</comment>
<dbReference type="EMBL" id="AP023321">
    <property type="protein sequence ID" value="BCI61619.1"/>
    <property type="molecule type" value="Genomic_DNA"/>
</dbReference>
<keyword evidence="8" id="KW-0694">RNA-binding</keyword>
<dbReference type="GO" id="GO:0000049">
    <property type="term" value="F:tRNA binding"/>
    <property type="evidence" value="ECO:0007669"/>
    <property type="project" value="UniProtKB-KW"/>
</dbReference>
<feature type="active site" description="Proton donor" evidence="13">
    <location>
        <position position="100"/>
    </location>
</feature>
<evidence type="ECO:0000256" key="11">
    <source>
        <dbReference type="ARBA" id="ARBA00048802"/>
    </source>
</evidence>
<feature type="binding site" evidence="14">
    <location>
        <begin position="16"/>
        <end position="18"/>
    </location>
    <ligand>
        <name>FMN</name>
        <dbReference type="ChEBI" id="CHEBI:58210"/>
    </ligand>
</feature>
<comment type="catalytic activity">
    <reaction evidence="10">
        <text>a 5,6-dihydrouridine in tRNA + NADP(+) = a uridine in tRNA + NADPH + H(+)</text>
        <dbReference type="Rhea" id="RHEA:23624"/>
        <dbReference type="Rhea" id="RHEA-COMP:13339"/>
        <dbReference type="Rhea" id="RHEA-COMP:13887"/>
        <dbReference type="ChEBI" id="CHEBI:15378"/>
        <dbReference type="ChEBI" id="CHEBI:57783"/>
        <dbReference type="ChEBI" id="CHEBI:58349"/>
        <dbReference type="ChEBI" id="CHEBI:65315"/>
        <dbReference type="ChEBI" id="CHEBI:74443"/>
    </reaction>
</comment>
<dbReference type="PROSITE" id="PS01136">
    <property type="entry name" value="UPF0034"/>
    <property type="match status" value="1"/>
</dbReference>
<evidence type="ECO:0000256" key="7">
    <source>
        <dbReference type="ARBA" id="ARBA00022857"/>
    </source>
</evidence>
<dbReference type="NCBIfam" id="TIGR00737">
    <property type="entry name" value="nifR3_yhdG"/>
    <property type="match status" value="1"/>
</dbReference>
<evidence type="ECO:0000256" key="13">
    <source>
        <dbReference type="PIRSR" id="PIRSR006621-1"/>
    </source>
</evidence>
<reference evidence="17" key="1">
    <citation type="submission" date="2020-07" db="EMBL/GenBank/DDBJ databases">
        <title>Complete genome sequencing of Clostridia bacterium strain 12CBH8.</title>
        <authorList>
            <person name="Sakamoto M."/>
            <person name="Murakami T."/>
            <person name="Mori H."/>
        </authorList>
    </citation>
    <scope>NUCLEOTIDE SEQUENCE [LARGE SCALE GENOMIC DNA]</scope>
    <source>
        <strain evidence="17">12CBH8</strain>
    </source>
</reference>
<dbReference type="PANTHER" id="PTHR45846">
    <property type="entry name" value="TRNA-DIHYDROURIDINE(47) SYNTHASE [NAD(P)(+)]-LIKE"/>
    <property type="match status" value="1"/>
</dbReference>
<dbReference type="SUPFAM" id="SSF51395">
    <property type="entry name" value="FMN-linked oxidoreductases"/>
    <property type="match status" value="1"/>
</dbReference>
<dbReference type="Gene3D" id="1.10.1200.80">
    <property type="entry name" value="Putative flavin oxidoreducatase, domain 2"/>
    <property type="match status" value="1"/>
</dbReference>
<comment type="cofactor">
    <cofactor evidence="1 12 14">
        <name>FMN</name>
        <dbReference type="ChEBI" id="CHEBI:58210"/>
    </cofactor>
</comment>
<evidence type="ECO:0000256" key="9">
    <source>
        <dbReference type="ARBA" id="ARBA00023002"/>
    </source>
</evidence>
<keyword evidence="9 12" id="KW-0560">Oxidoreductase</keyword>
<keyword evidence="7" id="KW-0521">NADP</keyword>
<protein>
    <recommendedName>
        <fullName evidence="12">tRNA-dihydrouridine synthase</fullName>
        <ecNumber evidence="12">1.3.1.-</ecNumber>
    </recommendedName>
</protein>
<dbReference type="RefSeq" id="WP_215533281.1">
    <property type="nucleotide sequence ID" value="NZ_AP023321.1"/>
</dbReference>
<proteinExistence type="inferred from homology"/>
<evidence type="ECO:0000256" key="12">
    <source>
        <dbReference type="PIRNR" id="PIRNR006621"/>
    </source>
</evidence>
<keyword evidence="6 12" id="KW-0819">tRNA processing</keyword>
<feature type="binding site" evidence="14">
    <location>
        <begin position="224"/>
        <end position="225"/>
    </location>
    <ligand>
        <name>FMN</name>
        <dbReference type="ChEBI" id="CHEBI:58210"/>
    </ligand>
</feature>
<dbReference type="CDD" id="cd02801">
    <property type="entry name" value="DUS_like_FMN"/>
    <property type="match status" value="1"/>
</dbReference>
<comment type="catalytic activity">
    <reaction evidence="11">
        <text>a 5,6-dihydrouridine in tRNA + NAD(+) = a uridine in tRNA + NADH + H(+)</text>
        <dbReference type="Rhea" id="RHEA:54452"/>
        <dbReference type="Rhea" id="RHEA-COMP:13339"/>
        <dbReference type="Rhea" id="RHEA-COMP:13887"/>
        <dbReference type="ChEBI" id="CHEBI:15378"/>
        <dbReference type="ChEBI" id="CHEBI:57540"/>
        <dbReference type="ChEBI" id="CHEBI:57945"/>
        <dbReference type="ChEBI" id="CHEBI:65315"/>
        <dbReference type="ChEBI" id="CHEBI:74443"/>
    </reaction>
</comment>
<dbReference type="InterPro" id="IPR024036">
    <property type="entry name" value="tRNA-dHydroUridine_Synthase_C"/>
</dbReference>
<dbReference type="AlphaFoldDB" id="A0A7I8D7Z9"/>
<keyword evidence="17" id="KW-1185">Reference proteome</keyword>
<name>A0A7I8D7Z9_9FIRM</name>
<gene>
    <name evidence="16" type="primary">dusB</name>
    <name evidence="16" type="ORF">C12CBH8_22580</name>
</gene>
<dbReference type="InterPro" id="IPR035587">
    <property type="entry name" value="DUS-like_FMN-bd"/>
</dbReference>
<evidence type="ECO:0000256" key="5">
    <source>
        <dbReference type="ARBA" id="ARBA00022643"/>
    </source>
</evidence>
<keyword evidence="3" id="KW-0820">tRNA-binding</keyword>
<dbReference type="GO" id="GO:0050660">
    <property type="term" value="F:flavin adenine dinucleotide binding"/>
    <property type="evidence" value="ECO:0007669"/>
    <property type="project" value="InterPro"/>
</dbReference>
<dbReference type="Gene3D" id="3.20.20.70">
    <property type="entry name" value="Aldolase class I"/>
    <property type="match status" value="1"/>
</dbReference>
<dbReference type="InterPro" id="IPR013785">
    <property type="entry name" value="Aldolase_TIM"/>
</dbReference>
<keyword evidence="4 12" id="KW-0285">Flavoprotein</keyword>
<comment type="function">
    <text evidence="2 12">Catalyzes the synthesis of 5,6-dihydrouridine (D), a modified base found in the D-loop of most tRNAs, via the reduction of the C5-C6 double bond in target uridines.</text>
</comment>
<dbReference type="KEGG" id="sman:C12CBH8_22580"/>
<dbReference type="PIRSF" id="PIRSF006621">
    <property type="entry name" value="Dus"/>
    <property type="match status" value="1"/>
</dbReference>